<evidence type="ECO:0000259" key="1">
    <source>
        <dbReference type="Pfam" id="PF11954"/>
    </source>
</evidence>
<evidence type="ECO:0000313" key="3">
    <source>
        <dbReference type="Proteomes" id="UP000748756"/>
    </source>
</evidence>
<proteinExistence type="predicted"/>
<reference evidence="2" key="1">
    <citation type="journal article" date="2020" name="Fungal Divers.">
        <title>Resolving the Mortierellaceae phylogeny through synthesis of multi-gene phylogenetics and phylogenomics.</title>
        <authorList>
            <person name="Vandepol N."/>
            <person name="Liber J."/>
            <person name="Desiro A."/>
            <person name="Na H."/>
            <person name="Kennedy M."/>
            <person name="Barry K."/>
            <person name="Grigoriev I.V."/>
            <person name="Miller A.N."/>
            <person name="O'Donnell K."/>
            <person name="Stajich J.E."/>
            <person name="Bonito G."/>
        </authorList>
    </citation>
    <scope>NUCLEOTIDE SEQUENCE</scope>
    <source>
        <strain evidence="2">NRRL 6426</strain>
    </source>
</reference>
<dbReference type="AlphaFoldDB" id="A0A9P5UUL7"/>
<keyword evidence="3" id="KW-1185">Reference proteome</keyword>
<evidence type="ECO:0000313" key="2">
    <source>
        <dbReference type="EMBL" id="KAF9118946.1"/>
    </source>
</evidence>
<dbReference type="Pfam" id="PF11954">
    <property type="entry name" value="DUF3471"/>
    <property type="match status" value="1"/>
</dbReference>
<protein>
    <recommendedName>
        <fullName evidence="1">Peptidase S12 Pab87-related C-terminal domain-containing protein</fullName>
    </recommendedName>
</protein>
<dbReference type="InterPro" id="IPR021860">
    <property type="entry name" value="Peptidase_S12_Pab87-rel_C"/>
</dbReference>
<organism evidence="2 3">
    <name type="scientific">Linnemannia schmuckeri</name>
    <dbReference type="NCBI Taxonomy" id="64567"/>
    <lineage>
        <taxon>Eukaryota</taxon>
        <taxon>Fungi</taxon>
        <taxon>Fungi incertae sedis</taxon>
        <taxon>Mucoromycota</taxon>
        <taxon>Mortierellomycotina</taxon>
        <taxon>Mortierellomycetes</taxon>
        <taxon>Mortierellales</taxon>
        <taxon>Mortierellaceae</taxon>
        <taxon>Linnemannia</taxon>
    </lineage>
</organism>
<gene>
    <name evidence="2" type="ORF">BG015_006466</name>
</gene>
<dbReference type="Gene3D" id="2.40.128.600">
    <property type="match status" value="1"/>
</dbReference>
<feature type="domain" description="Peptidase S12 Pab87-related C-terminal" evidence="1">
    <location>
        <begin position="71"/>
        <end position="156"/>
    </location>
</feature>
<accession>A0A9P5UUL7</accession>
<dbReference type="EMBL" id="JAAAUQ010003097">
    <property type="protein sequence ID" value="KAF9118946.1"/>
    <property type="molecule type" value="Genomic_DNA"/>
</dbReference>
<dbReference type="Proteomes" id="UP000748756">
    <property type="component" value="Unassembled WGS sequence"/>
</dbReference>
<dbReference type="OrthoDB" id="5946976at2759"/>
<sequence>MVAFFPYDELVVSFRSNAEITDLSTNIPYYIADGILNLPQTVDWLNDRVLNRTKYMYDLHAKIEKGNFPDRIEGKPNSHPLIEYTGEYTNPVFGKIAVTLQEDGPLFKKVRTLETKLEHYHYESFEGYVQAFAIRGNVFFTFYTRADGRVDSLQATHVMGSGPEMYKKVEAPK</sequence>
<comment type="caution">
    <text evidence="2">The sequence shown here is derived from an EMBL/GenBank/DDBJ whole genome shotgun (WGS) entry which is preliminary data.</text>
</comment>
<name>A0A9P5UUL7_9FUNG</name>